<feature type="binding site" evidence="9">
    <location>
        <position position="208"/>
    </location>
    <ligand>
        <name>substrate</name>
    </ligand>
</feature>
<comment type="function">
    <text evidence="9">Converts adenosine-3',5'-bisphosphate (PAP) to AMP.</text>
</comment>
<feature type="binding site" evidence="9">
    <location>
        <position position="63"/>
    </location>
    <ligand>
        <name>substrate</name>
    </ligand>
</feature>
<keyword evidence="8 9" id="KW-0472">Membrane</keyword>
<dbReference type="Proteomes" id="UP000038011">
    <property type="component" value="Unassembled WGS sequence"/>
</dbReference>
<dbReference type="Pfam" id="PF00459">
    <property type="entry name" value="Inositol_P"/>
    <property type="match status" value="1"/>
</dbReference>
<dbReference type="PROSITE" id="PS00629">
    <property type="entry name" value="IMP_1"/>
    <property type="match status" value="1"/>
</dbReference>
<comment type="subcellular location">
    <subcellularLocation>
        <location evidence="9">Cell inner membrane</location>
        <topology evidence="9">Peripheral membrane protein</topology>
        <orientation evidence="9">Cytoplasmic side</orientation>
    </subcellularLocation>
</comment>
<dbReference type="AlphaFoldDB" id="A0A0M9GKZ5"/>
<dbReference type="Gene3D" id="3.40.190.80">
    <property type="match status" value="1"/>
</dbReference>
<sequence>MRLKDLIGAVRDAGQKAMDIYARDVEVVLKLDSSPVTEADLAVDEILTKELARLFPECPIVTEEQASTHNVDVKNGRFFLVDPIDGTKEFINKTGEFTINIGLIENNVPIAGIVYAPAQGRLFIAETDGSCYELDEDNLRTNLKVRNCGENAMIAVASRSHNTPDTQAFLDDNGISDCVSAGSSLKFCVLAAGEADIYPRFGPTMEWDTAAGHAILSAAGGHVLNIDGTPFSYGKPEFRNPNFIACSPQASKRCLS</sequence>
<dbReference type="PROSITE" id="PS00630">
    <property type="entry name" value="IMP_2"/>
    <property type="match status" value="1"/>
</dbReference>
<evidence type="ECO:0000256" key="9">
    <source>
        <dbReference type="HAMAP-Rule" id="MF_02095"/>
    </source>
</evidence>
<dbReference type="InterPro" id="IPR000760">
    <property type="entry name" value="Inositol_monophosphatase-like"/>
</dbReference>
<feature type="binding site" evidence="9">
    <location>
        <position position="84"/>
    </location>
    <ligand>
        <name>Mg(2+)</name>
        <dbReference type="ChEBI" id="CHEBI:18420"/>
        <label>1</label>
    </ligand>
</feature>
<dbReference type="FunFam" id="3.40.190.80:FF:000005">
    <property type="entry name" value="3'(2'),5'-bisphosphate nucleotidase CysQ"/>
    <property type="match status" value="1"/>
</dbReference>
<feature type="binding site" evidence="9">
    <location>
        <position position="82"/>
    </location>
    <ligand>
        <name>Mg(2+)</name>
        <dbReference type="ChEBI" id="CHEBI:18420"/>
        <label>1</label>
    </ligand>
</feature>
<feature type="binding site" evidence="9">
    <location>
        <begin position="84"/>
        <end position="87"/>
    </location>
    <ligand>
        <name>substrate</name>
    </ligand>
</feature>
<protein>
    <recommendedName>
        <fullName evidence="9">3'(2'),5'-bisphosphate nucleotidase CysQ</fullName>
        <ecNumber evidence="9">3.1.3.7</ecNumber>
    </recommendedName>
    <alternativeName>
        <fullName evidence="9">3'(2'),5-bisphosphonucleoside 3'(2')-phosphohydrolase</fullName>
    </alternativeName>
    <alternativeName>
        <fullName evidence="9">3'-phosphoadenosine 5'-phosphate phosphatase</fullName>
        <shortName evidence="9">PAP phosphatase</shortName>
    </alternativeName>
</protein>
<dbReference type="GO" id="GO:0008441">
    <property type="term" value="F:3'(2'),5'-bisphosphate nucleotidase activity"/>
    <property type="evidence" value="ECO:0007669"/>
    <property type="project" value="UniProtKB-UniRule"/>
</dbReference>
<dbReference type="EC" id="3.1.3.7" evidence="9"/>
<dbReference type="GO" id="GO:0050427">
    <property type="term" value="P:3'-phosphoadenosine 5'-phosphosulfate metabolic process"/>
    <property type="evidence" value="ECO:0007669"/>
    <property type="project" value="TreeGrafter"/>
</dbReference>
<evidence type="ECO:0000256" key="2">
    <source>
        <dbReference type="ARBA" id="ARBA00005289"/>
    </source>
</evidence>
<dbReference type="CDD" id="cd01638">
    <property type="entry name" value="CysQ"/>
    <property type="match status" value="1"/>
</dbReference>
<keyword evidence="5 9" id="KW-0479">Metal-binding</keyword>
<dbReference type="GO" id="GO:0000103">
    <property type="term" value="P:sulfate assimilation"/>
    <property type="evidence" value="ECO:0007669"/>
    <property type="project" value="TreeGrafter"/>
</dbReference>
<keyword evidence="6 9" id="KW-0378">Hydrolase</keyword>
<keyword evidence="3 9" id="KW-1003">Cell membrane</keyword>
<comment type="similarity">
    <text evidence="2 9">Belongs to the inositol monophosphatase superfamily. CysQ family.</text>
</comment>
<evidence type="ECO:0000256" key="7">
    <source>
        <dbReference type="ARBA" id="ARBA00022842"/>
    </source>
</evidence>
<dbReference type="NCBIfam" id="TIGR01331">
    <property type="entry name" value="bisphos_cysQ"/>
    <property type="match status" value="1"/>
</dbReference>
<proteinExistence type="inferred from homology"/>
<dbReference type="PANTHER" id="PTHR43028">
    <property type="entry name" value="3'(2'),5'-BISPHOSPHATE NUCLEOTIDASE 1"/>
    <property type="match status" value="1"/>
</dbReference>
<gene>
    <name evidence="9" type="primary">cysQ</name>
    <name evidence="11" type="ORF">SU32_16715</name>
</gene>
<dbReference type="Gene3D" id="3.30.540.10">
    <property type="entry name" value="Fructose-1,6-Bisphosphatase, subunit A, domain 1"/>
    <property type="match status" value="1"/>
</dbReference>
<evidence type="ECO:0000256" key="8">
    <source>
        <dbReference type="ARBA" id="ARBA00023136"/>
    </source>
</evidence>
<feature type="binding site" evidence="9">
    <location>
        <position position="63"/>
    </location>
    <ligand>
        <name>Mg(2+)</name>
        <dbReference type="ChEBI" id="CHEBI:18420"/>
        <label>1</label>
    </ligand>
</feature>
<feature type="binding site" evidence="10">
    <location>
        <position position="84"/>
    </location>
    <ligand>
        <name>Mg(2+)</name>
        <dbReference type="ChEBI" id="CHEBI:18420"/>
        <label>1</label>
        <note>catalytic</note>
    </ligand>
</feature>
<feature type="binding site" evidence="10">
    <location>
        <position position="208"/>
    </location>
    <ligand>
        <name>Mg(2+)</name>
        <dbReference type="ChEBI" id="CHEBI:18420"/>
        <label>1</label>
        <note>catalytic</note>
    </ligand>
</feature>
<dbReference type="GO" id="GO:0000287">
    <property type="term" value="F:magnesium ion binding"/>
    <property type="evidence" value="ECO:0007669"/>
    <property type="project" value="UniProtKB-UniRule"/>
</dbReference>
<dbReference type="PANTHER" id="PTHR43028:SF5">
    <property type="entry name" value="3'(2'),5'-BISPHOSPHATE NUCLEOTIDASE 1"/>
    <property type="match status" value="1"/>
</dbReference>
<dbReference type="GO" id="GO:0005886">
    <property type="term" value="C:plasma membrane"/>
    <property type="evidence" value="ECO:0007669"/>
    <property type="project" value="UniProtKB-SubCell"/>
</dbReference>
<dbReference type="OrthoDB" id="9785695at2"/>
<feature type="binding site" evidence="10">
    <location>
        <position position="82"/>
    </location>
    <ligand>
        <name>Mg(2+)</name>
        <dbReference type="ChEBI" id="CHEBI:18420"/>
        <label>1</label>
        <note>catalytic</note>
    </ligand>
</feature>
<comment type="caution">
    <text evidence="11">The sequence shown here is derived from an EMBL/GenBank/DDBJ whole genome shotgun (WGS) entry which is preliminary data.</text>
</comment>
<comment type="catalytic activity">
    <reaction evidence="1 9">
        <text>adenosine 3',5'-bisphosphate + H2O = AMP + phosphate</text>
        <dbReference type="Rhea" id="RHEA:10040"/>
        <dbReference type="ChEBI" id="CHEBI:15377"/>
        <dbReference type="ChEBI" id="CHEBI:43474"/>
        <dbReference type="ChEBI" id="CHEBI:58343"/>
        <dbReference type="ChEBI" id="CHEBI:456215"/>
        <dbReference type="EC" id="3.1.3.7"/>
    </reaction>
</comment>
<accession>A0A0M9GKZ5</accession>
<feature type="binding site" evidence="10">
    <location>
        <position position="63"/>
    </location>
    <ligand>
        <name>Mg(2+)</name>
        <dbReference type="ChEBI" id="CHEBI:18420"/>
        <label>1</label>
        <note>catalytic</note>
    </ligand>
</feature>
<organism evidence="11 12">
    <name type="scientific">Ahrensia marina</name>
    <dbReference type="NCBI Taxonomy" id="1514904"/>
    <lineage>
        <taxon>Bacteria</taxon>
        <taxon>Pseudomonadati</taxon>
        <taxon>Pseudomonadota</taxon>
        <taxon>Alphaproteobacteria</taxon>
        <taxon>Hyphomicrobiales</taxon>
        <taxon>Ahrensiaceae</taxon>
        <taxon>Ahrensia</taxon>
    </lineage>
</organism>
<dbReference type="InterPro" id="IPR006240">
    <property type="entry name" value="CysQ"/>
</dbReference>
<keyword evidence="4 9" id="KW-0997">Cell inner membrane</keyword>
<evidence type="ECO:0000256" key="5">
    <source>
        <dbReference type="ARBA" id="ARBA00022723"/>
    </source>
</evidence>
<evidence type="ECO:0000256" key="1">
    <source>
        <dbReference type="ARBA" id="ARBA00001625"/>
    </source>
</evidence>
<dbReference type="EMBL" id="JXMU01000043">
    <property type="protein sequence ID" value="KPA99898.1"/>
    <property type="molecule type" value="Genomic_DNA"/>
</dbReference>
<dbReference type="SUPFAM" id="SSF56655">
    <property type="entry name" value="Carbohydrate phosphatase"/>
    <property type="match status" value="1"/>
</dbReference>
<feature type="binding site" evidence="9">
    <location>
        <position position="208"/>
    </location>
    <ligand>
        <name>Mg(2+)</name>
        <dbReference type="ChEBI" id="CHEBI:18420"/>
        <label>2</label>
    </ligand>
</feature>
<evidence type="ECO:0000256" key="10">
    <source>
        <dbReference type="PIRSR" id="PIRSR600760-2"/>
    </source>
</evidence>
<keyword evidence="12" id="KW-1185">Reference proteome</keyword>
<comment type="cofactor">
    <cofactor evidence="9 10">
        <name>Mg(2+)</name>
        <dbReference type="ChEBI" id="CHEBI:18420"/>
    </cofactor>
</comment>
<dbReference type="InterPro" id="IPR050725">
    <property type="entry name" value="CysQ/Inositol_MonoPase"/>
</dbReference>
<evidence type="ECO:0000313" key="12">
    <source>
        <dbReference type="Proteomes" id="UP000038011"/>
    </source>
</evidence>
<dbReference type="HAMAP" id="MF_02095">
    <property type="entry name" value="CysQ"/>
    <property type="match status" value="1"/>
</dbReference>
<dbReference type="InterPro" id="IPR020550">
    <property type="entry name" value="Inositol_monophosphatase_CS"/>
</dbReference>
<evidence type="ECO:0000256" key="3">
    <source>
        <dbReference type="ARBA" id="ARBA00022475"/>
    </source>
</evidence>
<feature type="binding site" evidence="10">
    <location>
        <position position="85"/>
    </location>
    <ligand>
        <name>Mg(2+)</name>
        <dbReference type="ChEBI" id="CHEBI:18420"/>
        <label>1</label>
        <note>catalytic</note>
    </ligand>
</feature>
<dbReference type="PATRIC" id="fig|1514904.3.peg.2798"/>
<dbReference type="PRINTS" id="PR00377">
    <property type="entry name" value="IMPHPHTASES"/>
</dbReference>
<dbReference type="InterPro" id="IPR020583">
    <property type="entry name" value="Inositol_monoP_metal-BS"/>
</dbReference>
<feature type="binding site" evidence="9">
    <location>
        <position position="82"/>
    </location>
    <ligand>
        <name>Mg(2+)</name>
        <dbReference type="ChEBI" id="CHEBI:18420"/>
        <label>2</label>
    </ligand>
</feature>
<evidence type="ECO:0000256" key="4">
    <source>
        <dbReference type="ARBA" id="ARBA00022519"/>
    </source>
</evidence>
<feature type="binding site" evidence="9">
    <location>
        <position position="85"/>
    </location>
    <ligand>
        <name>Mg(2+)</name>
        <dbReference type="ChEBI" id="CHEBI:18420"/>
        <label>2</label>
    </ligand>
</feature>
<dbReference type="STRING" id="1514904.SU32_16715"/>
<dbReference type="GO" id="GO:0046854">
    <property type="term" value="P:phosphatidylinositol phosphate biosynthetic process"/>
    <property type="evidence" value="ECO:0007669"/>
    <property type="project" value="InterPro"/>
</dbReference>
<evidence type="ECO:0000256" key="6">
    <source>
        <dbReference type="ARBA" id="ARBA00022801"/>
    </source>
</evidence>
<evidence type="ECO:0000313" key="11">
    <source>
        <dbReference type="EMBL" id="KPA99898.1"/>
    </source>
</evidence>
<reference evidence="11 12" key="1">
    <citation type="submission" date="2015-01" db="EMBL/GenBank/DDBJ databases">
        <title>Ahrensia donghaiensis sp. nov., a novel dimethylsulphoniopropionate-cleavage bacterium isolated from seawater and emended descriptions of the genus Ahrensia and Ahrensia kielensis.</title>
        <authorList>
            <person name="Liu J."/>
        </authorList>
    </citation>
    <scope>NUCLEOTIDE SEQUENCE [LARGE SCALE GENOMIC DNA]</scope>
    <source>
        <strain evidence="11 12">LZD062</strain>
    </source>
</reference>
<name>A0A0M9GKZ5_9HYPH</name>
<keyword evidence="7 9" id="KW-0460">Magnesium</keyword>